<evidence type="ECO:0000313" key="8">
    <source>
        <dbReference type="Proteomes" id="UP000501003"/>
    </source>
</evidence>
<dbReference type="GO" id="GO:0071555">
    <property type="term" value="P:cell wall organization"/>
    <property type="evidence" value="ECO:0007669"/>
    <property type="project" value="TreeGrafter"/>
</dbReference>
<keyword evidence="3" id="KW-0472">Membrane</keyword>
<dbReference type="Gene3D" id="3.90.1310.10">
    <property type="entry name" value="Penicillin-binding protein 2a (Domain 2)"/>
    <property type="match status" value="1"/>
</dbReference>
<organism evidence="7 8">
    <name type="scientific">Aquiluna borgnonia</name>
    <dbReference type="NCBI Taxonomy" id="2499157"/>
    <lineage>
        <taxon>Bacteria</taxon>
        <taxon>Bacillati</taxon>
        <taxon>Actinomycetota</taxon>
        <taxon>Actinomycetes</taxon>
        <taxon>Micrococcales</taxon>
        <taxon>Microbacteriaceae</taxon>
        <taxon>Luna cluster</taxon>
        <taxon>Luna-1 subcluster</taxon>
        <taxon>Aquiluna</taxon>
    </lineage>
</organism>
<feature type="compositionally biased region" description="Low complexity" evidence="4">
    <location>
        <begin position="571"/>
        <end position="584"/>
    </location>
</feature>
<evidence type="ECO:0000256" key="1">
    <source>
        <dbReference type="ARBA" id="ARBA00004370"/>
    </source>
</evidence>
<dbReference type="Gene3D" id="3.40.710.10">
    <property type="entry name" value="DD-peptidase/beta-lactamase superfamily"/>
    <property type="match status" value="1"/>
</dbReference>
<dbReference type="InterPro" id="IPR012338">
    <property type="entry name" value="Beta-lactam/transpept-like"/>
</dbReference>
<feature type="domain" description="Penicillin-binding protein transpeptidase" evidence="5">
    <location>
        <begin position="256"/>
        <end position="561"/>
    </location>
</feature>
<dbReference type="InterPro" id="IPR001460">
    <property type="entry name" value="PCN-bd_Tpept"/>
</dbReference>
<feature type="region of interest" description="Disordered" evidence="4">
    <location>
        <begin position="571"/>
        <end position="592"/>
    </location>
</feature>
<dbReference type="SUPFAM" id="SSF56601">
    <property type="entry name" value="beta-lactamase/transpeptidase-like"/>
    <property type="match status" value="1"/>
</dbReference>
<proteinExistence type="inferred from homology"/>
<dbReference type="Pfam" id="PF03717">
    <property type="entry name" value="PBP_dimer"/>
    <property type="match status" value="1"/>
</dbReference>
<accession>A0A7D4QBN5</accession>
<dbReference type="Pfam" id="PF00905">
    <property type="entry name" value="Transpeptidase"/>
    <property type="match status" value="1"/>
</dbReference>
<dbReference type="EMBL" id="CP054056">
    <property type="protein sequence ID" value="QKJ25390.1"/>
    <property type="molecule type" value="Genomic_DNA"/>
</dbReference>
<comment type="similarity">
    <text evidence="2">Belongs to the transpeptidase family.</text>
</comment>
<reference evidence="7 8" key="1">
    <citation type="submission" date="2020-05" db="EMBL/GenBank/DDBJ databases">
        <title>Aquirufa sp. strain 15G-AUS-rot a new Aquirufa species.</title>
        <authorList>
            <person name="Pitt A."/>
            <person name="Hahn M.W."/>
        </authorList>
    </citation>
    <scope>NUCLEOTIDE SEQUENCE [LARGE SCALE GENOMIC DNA]</scope>
    <source>
        <strain evidence="7 8">15G-AUS-rot</strain>
    </source>
</reference>
<dbReference type="RefSeq" id="WP_173493687.1">
    <property type="nucleotide sequence ID" value="NZ_CP054056.1"/>
</dbReference>
<protein>
    <submittedName>
        <fullName evidence="7">Penicillin-binding protein 2</fullName>
    </submittedName>
</protein>
<dbReference type="Proteomes" id="UP000501003">
    <property type="component" value="Chromosome"/>
</dbReference>
<evidence type="ECO:0000313" key="7">
    <source>
        <dbReference type="EMBL" id="QKJ25390.1"/>
    </source>
</evidence>
<dbReference type="GO" id="GO:0005886">
    <property type="term" value="C:plasma membrane"/>
    <property type="evidence" value="ECO:0007669"/>
    <property type="project" value="TreeGrafter"/>
</dbReference>
<dbReference type="Gene3D" id="3.30.450.330">
    <property type="match status" value="1"/>
</dbReference>
<dbReference type="InterPro" id="IPR005311">
    <property type="entry name" value="PBP_dimer"/>
</dbReference>
<evidence type="ECO:0000259" key="6">
    <source>
        <dbReference type="Pfam" id="PF03717"/>
    </source>
</evidence>
<evidence type="ECO:0000256" key="3">
    <source>
        <dbReference type="ARBA" id="ARBA00023136"/>
    </source>
</evidence>
<keyword evidence="8" id="KW-1185">Reference proteome</keyword>
<gene>
    <name evidence="7" type="ORF">HRU87_04215</name>
</gene>
<dbReference type="KEGG" id="aqg:HRU87_04215"/>
<dbReference type="PANTHER" id="PTHR30627">
    <property type="entry name" value="PEPTIDOGLYCAN D,D-TRANSPEPTIDASE"/>
    <property type="match status" value="1"/>
</dbReference>
<evidence type="ECO:0000256" key="4">
    <source>
        <dbReference type="SAM" id="MobiDB-lite"/>
    </source>
</evidence>
<name>A0A7D4QBN5_9MICO</name>
<dbReference type="PANTHER" id="PTHR30627:SF1">
    <property type="entry name" value="PEPTIDOGLYCAN D,D-TRANSPEPTIDASE FTSI"/>
    <property type="match status" value="1"/>
</dbReference>
<dbReference type="SUPFAM" id="SSF56519">
    <property type="entry name" value="Penicillin binding protein dimerisation domain"/>
    <property type="match status" value="1"/>
</dbReference>
<dbReference type="InterPro" id="IPR050515">
    <property type="entry name" value="Beta-lactam/transpept"/>
</dbReference>
<evidence type="ECO:0000256" key="2">
    <source>
        <dbReference type="ARBA" id="ARBA00007171"/>
    </source>
</evidence>
<dbReference type="AlphaFoldDB" id="A0A7D4QBN5"/>
<comment type="subcellular location">
    <subcellularLocation>
        <location evidence="1">Membrane</location>
    </subcellularLocation>
</comment>
<evidence type="ECO:0000259" key="5">
    <source>
        <dbReference type="Pfam" id="PF00905"/>
    </source>
</evidence>
<feature type="domain" description="Penicillin-binding protein dimerisation" evidence="6">
    <location>
        <begin position="55"/>
        <end position="213"/>
    </location>
</feature>
<sequence length="592" mass="63803">MGTHAKLSRRLSIFAMLLVVLVLALGWRLVDYQLVRAQEIQAESLESRSVTQTLTALRGEIRDANGQVLARTVFRYDVNAAPKNVGSVFKTVDGVRTERTVEQIVMELAPLLGLSVEELMLKLQGDSEYSNLAKKVDAQTYNDIKELGIPWIYFDPFADRLYPNGAVAGNLIGFVGSDGVPLAGLERQYNTCLAGVDGQETFERSAEGVRIPTSNVVTQPTENGSTLNLSIDANLQFFAQQVLADTVNELGAQWASAVVVEVETGKLLAAAEAPTVDPNDPSASDASNRGSKIFQAAFEPGSIMKALTSAMVLDTGTADAYDTVPAPDYQRLDFPGGWIKDSFGHEKFNLTLGGVLRYSSNTGMSNFGVKIDKKTRYNYLQKFGFGSESALNFEGESQGILHNYEDWDKMTNYATTYGQGISVTGIQMAYAYQAMANGGVRLDPILVENCMSEDGTIEYAPTQKATRVLDASTAKLNINLMEKVVEFGGVGQNAAVEGYRVAGKTGTAQIKDGSGYGSQFAISFYGIAPAENPKFVVGVTIYKGQGVSNSLKATGPFKAIMSQALKSYRVPPSTTLSPDLPSGSQGEVEPRN</sequence>
<dbReference type="InterPro" id="IPR036138">
    <property type="entry name" value="PBP_dimer_sf"/>
</dbReference>
<dbReference type="GO" id="GO:0008658">
    <property type="term" value="F:penicillin binding"/>
    <property type="evidence" value="ECO:0007669"/>
    <property type="project" value="InterPro"/>
</dbReference>